<dbReference type="InterPro" id="IPR020845">
    <property type="entry name" value="AMP-binding_CS"/>
</dbReference>
<dbReference type="GO" id="GO:0006631">
    <property type="term" value="P:fatty acid metabolic process"/>
    <property type="evidence" value="ECO:0007669"/>
    <property type="project" value="TreeGrafter"/>
</dbReference>
<evidence type="ECO:0000256" key="1">
    <source>
        <dbReference type="ARBA" id="ARBA00006432"/>
    </source>
</evidence>
<protein>
    <submittedName>
        <fullName evidence="5 6">Malonate--CoA ligase ACSF3, mitochondrial-like</fullName>
    </submittedName>
</protein>
<dbReference type="CDD" id="cd05941">
    <property type="entry name" value="MCS"/>
    <property type="match status" value="1"/>
</dbReference>
<dbReference type="Pfam" id="PF13193">
    <property type="entry name" value="AMP-binding_C"/>
    <property type="match status" value="1"/>
</dbReference>
<organism evidence="4 5">
    <name type="scientific">Frankliniella occidentalis</name>
    <name type="common">Western flower thrips</name>
    <name type="synonym">Euthrips occidentalis</name>
    <dbReference type="NCBI Taxonomy" id="133901"/>
    <lineage>
        <taxon>Eukaryota</taxon>
        <taxon>Metazoa</taxon>
        <taxon>Ecdysozoa</taxon>
        <taxon>Arthropoda</taxon>
        <taxon>Hexapoda</taxon>
        <taxon>Insecta</taxon>
        <taxon>Pterygota</taxon>
        <taxon>Neoptera</taxon>
        <taxon>Paraneoptera</taxon>
        <taxon>Thysanoptera</taxon>
        <taxon>Terebrantia</taxon>
        <taxon>Thripoidea</taxon>
        <taxon>Thripidae</taxon>
        <taxon>Frankliniella</taxon>
    </lineage>
</organism>
<dbReference type="PROSITE" id="PS00455">
    <property type="entry name" value="AMP_BINDING"/>
    <property type="match status" value="1"/>
</dbReference>
<accession>A0A6J1RUF2</accession>
<evidence type="ECO:0000259" key="2">
    <source>
        <dbReference type="Pfam" id="PF00501"/>
    </source>
</evidence>
<dbReference type="RefSeq" id="XP_052126698.1">
    <property type="nucleotide sequence ID" value="XM_052270738.1"/>
</dbReference>
<dbReference type="Gene3D" id="3.40.50.12780">
    <property type="entry name" value="N-terminal domain of ligase-like"/>
    <property type="match status" value="1"/>
</dbReference>
<dbReference type="InterPro" id="IPR025110">
    <property type="entry name" value="AMP-bd_C"/>
</dbReference>
<dbReference type="Proteomes" id="UP000504606">
    <property type="component" value="Unplaced"/>
</dbReference>
<dbReference type="RefSeq" id="XP_026271988.1">
    <property type="nucleotide sequence ID" value="XM_026416203.2"/>
</dbReference>
<evidence type="ECO:0000313" key="5">
    <source>
        <dbReference type="RefSeq" id="XP_026271988.1"/>
    </source>
</evidence>
<dbReference type="PANTHER" id="PTHR43201:SF8">
    <property type="entry name" value="ACYL-COA SYNTHETASE FAMILY MEMBER 3"/>
    <property type="match status" value="1"/>
</dbReference>
<dbReference type="GO" id="GO:0031956">
    <property type="term" value="F:medium-chain fatty acid-CoA ligase activity"/>
    <property type="evidence" value="ECO:0007669"/>
    <property type="project" value="TreeGrafter"/>
</dbReference>
<dbReference type="OrthoDB" id="2962993at2759"/>
<dbReference type="GeneID" id="113202116"/>
<proteinExistence type="inferred from homology"/>
<dbReference type="InterPro" id="IPR042099">
    <property type="entry name" value="ANL_N_sf"/>
</dbReference>
<dbReference type="Gene3D" id="3.30.300.30">
    <property type="match status" value="1"/>
</dbReference>
<evidence type="ECO:0000259" key="3">
    <source>
        <dbReference type="Pfam" id="PF13193"/>
    </source>
</evidence>
<comment type="similarity">
    <text evidence="1">Belongs to the ATP-dependent AMP-binding enzyme family.</text>
</comment>
<dbReference type="KEGG" id="foc:113202116"/>
<gene>
    <name evidence="5 6" type="primary">LOC113202116</name>
</gene>
<feature type="domain" description="AMP-dependent synthetase/ligase" evidence="2">
    <location>
        <begin position="48"/>
        <end position="446"/>
    </location>
</feature>
<evidence type="ECO:0000313" key="6">
    <source>
        <dbReference type="RefSeq" id="XP_052126698.1"/>
    </source>
</evidence>
<dbReference type="SUPFAM" id="SSF56801">
    <property type="entry name" value="Acetyl-CoA synthetase-like"/>
    <property type="match status" value="1"/>
</dbReference>
<dbReference type="Pfam" id="PF00501">
    <property type="entry name" value="AMP-binding"/>
    <property type="match status" value="1"/>
</dbReference>
<feature type="domain" description="AMP-binding enzyme C-terminal" evidence="3">
    <location>
        <begin position="497"/>
        <end position="574"/>
    </location>
</feature>
<evidence type="ECO:0000313" key="4">
    <source>
        <dbReference type="Proteomes" id="UP000504606"/>
    </source>
</evidence>
<reference evidence="5 6" key="1">
    <citation type="submission" date="2025-04" db="UniProtKB">
        <authorList>
            <consortium name="RefSeq"/>
        </authorList>
    </citation>
    <scope>IDENTIFICATION</scope>
    <source>
        <tissue evidence="5 6">Whole organism</tissue>
    </source>
</reference>
<dbReference type="InterPro" id="IPR045851">
    <property type="entry name" value="AMP-bd_C_sf"/>
</dbReference>
<dbReference type="PANTHER" id="PTHR43201">
    <property type="entry name" value="ACYL-COA SYNTHETASE"/>
    <property type="match status" value="1"/>
</dbReference>
<name>A0A6J1RUF2_FRAOC</name>
<dbReference type="AlphaFoldDB" id="A0A6J1RUF2"/>
<dbReference type="InterPro" id="IPR000873">
    <property type="entry name" value="AMP-dep_synth/lig_dom"/>
</dbReference>
<sequence>MTVTSLLLPRLPGRCIRALAGLTATAAPAGLRARPLHTSVAMRTAVFRRAVGFAANTALRDRHAEYTYAGLWRCSRLLADKVSESLEGRRGQRVAFLCPNDASYVMALWACWISGQIAVPLSPLHPESSLKYFVEDSGAGLLMATPSTATRLAPLAAGPDSAASAPTLLLIGDDLRAAAAADADPRLDGEDRAASGKDDGADGAMIIYTSGTTSLPKGVLLSHGNLAAQVQALLDAWRIGPEDNVLHALPLHHMHGIMNALLCPLAAGGRITMLPKFSASQVWTEMLSEQPGRVNVFMAVPTSYAKLVDEYHATVGSTPEGRDHVKDTTRTKMRLMASGSAPLPVPLFERWERITGHRLLERFGMSEVGMVLSNPLEPQSERRPGFVGNPLPQTRVRLVRPATDTQPREEILCEGDAHGTTLRVKDGKPTVGNLLVKGPNVCTGYWNKPDATAKEFTANGWFKTGDTCEFVDGAYKILGRTSVDIIKTGGYKVSAVQVETCLLGHPDISDCAVVGLPDDTWGQSVAAVVRLREGASDTHSLDQLRDWGRERLPPYSLPRTLRVVPQVPRNPMGKVNKKSLVAELFPDADKSQAA</sequence>
<keyword evidence="4" id="KW-1185">Reference proteome</keyword>